<reference evidence="1" key="2">
    <citation type="submission" date="2019-01" db="UniProtKB">
        <authorList>
            <consortium name="EnsemblPlants"/>
        </authorList>
    </citation>
    <scope>IDENTIFICATION</scope>
    <source>
        <strain evidence="1">cv. Heinz 1706</strain>
    </source>
</reference>
<name>A0A3Q7FK10_SOLLC</name>
<evidence type="ECO:0000313" key="1">
    <source>
        <dbReference type="EnsemblPlants" id="Solyc03g046390.1.1.1"/>
    </source>
</evidence>
<dbReference type="EnsemblPlants" id="Solyc03g046390.1.1">
    <property type="protein sequence ID" value="Solyc03g046390.1.1.1"/>
    <property type="gene ID" value="Solyc03g046390.1"/>
</dbReference>
<proteinExistence type="predicted"/>
<protein>
    <submittedName>
        <fullName evidence="1">Uncharacterized protein</fullName>
    </submittedName>
</protein>
<evidence type="ECO:0000313" key="2">
    <source>
        <dbReference type="Proteomes" id="UP000004994"/>
    </source>
</evidence>
<dbReference type="Proteomes" id="UP000004994">
    <property type="component" value="Chromosome 3"/>
</dbReference>
<dbReference type="PaxDb" id="4081-Solyc03g046390.1.1"/>
<dbReference type="AlphaFoldDB" id="A0A3Q7FK10"/>
<reference evidence="1" key="1">
    <citation type="journal article" date="2012" name="Nature">
        <title>The tomato genome sequence provides insights into fleshy fruit evolution.</title>
        <authorList>
            <consortium name="Tomato Genome Consortium"/>
        </authorList>
    </citation>
    <scope>NUCLEOTIDE SEQUENCE [LARGE SCALE GENOMIC DNA]</scope>
    <source>
        <strain evidence="1">cv. Heinz 1706</strain>
    </source>
</reference>
<organism evidence="1">
    <name type="scientific">Solanum lycopersicum</name>
    <name type="common">Tomato</name>
    <name type="synonym">Lycopersicon esculentum</name>
    <dbReference type="NCBI Taxonomy" id="4081"/>
    <lineage>
        <taxon>Eukaryota</taxon>
        <taxon>Viridiplantae</taxon>
        <taxon>Streptophyta</taxon>
        <taxon>Embryophyta</taxon>
        <taxon>Tracheophyta</taxon>
        <taxon>Spermatophyta</taxon>
        <taxon>Magnoliopsida</taxon>
        <taxon>eudicotyledons</taxon>
        <taxon>Gunneridae</taxon>
        <taxon>Pentapetalae</taxon>
        <taxon>asterids</taxon>
        <taxon>lamiids</taxon>
        <taxon>Solanales</taxon>
        <taxon>Solanaceae</taxon>
        <taxon>Solanoideae</taxon>
        <taxon>Solaneae</taxon>
        <taxon>Solanum</taxon>
        <taxon>Solanum subgen. Lycopersicon</taxon>
    </lineage>
</organism>
<accession>A0A3Q7FK10</accession>
<keyword evidence="2" id="KW-1185">Reference proteome</keyword>
<sequence>MADFYLILDPLISFRWTASMSATLLASSGTCFISWHSIRQMVSIFNSDLASETRYQITYVIYHNSSRTSIVCIGIERTVYIKLDETYGRSMPLNRNRASRGVGEGTIS</sequence>
<dbReference type="Gramene" id="Solyc03g046390.1.1">
    <property type="protein sequence ID" value="Solyc03g046390.1.1.1"/>
    <property type="gene ID" value="Solyc03g046390.1"/>
</dbReference>
<dbReference type="InParanoid" id="A0A3Q7FK10"/>